<evidence type="ECO:0000313" key="2">
    <source>
        <dbReference type="Proteomes" id="UP001054945"/>
    </source>
</evidence>
<reference evidence="1 2" key="1">
    <citation type="submission" date="2021-06" db="EMBL/GenBank/DDBJ databases">
        <title>Caerostris extrusa draft genome.</title>
        <authorList>
            <person name="Kono N."/>
            <person name="Arakawa K."/>
        </authorList>
    </citation>
    <scope>NUCLEOTIDE SEQUENCE [LARGE SCALE GENOMIC DNA]</scope>
</reference>
<protein>
    <submittedName>
        <fullName evidence="1">Uncharacterized protein</fullName>
    </submittedName>
</protein>
<sequence>MQNFTASNKPFGPSLMRGALLHPSNTVRSSKKGASLLEILRSNREYARMVASQRDVKRETFPGRSQRI</sequence>
<dbReference type="EMBL" id="BPLR01011219">
    <property type="protein sequence ID" value="GIY44970.1"/>
    <property type="molecule type" value="Genomic_DNA"/>
</dbReference>
<evidence type="ECO:0000313" key="1">
    <source>
        <dbReference type="EMBL" id="GIY44970.1"/>
    </source>
</evidence>
<dbReference type="Proteomes" id="UP001054945">
    <property type="component" value="Unassembled WGS sequence"/>
</dbReference>
<accession>A0AAV4TF86</accession>
<proteinExistence type="predicted"/>
<organism evidence="1 2">
    <name type="scientific">Caerostris extrusa</name>
    <name type="common">Bark spider</name>
    <name type="synonym">Caerostris bankana</name>
    <dbReference type="NCBI Taxonomy" id="172846"/>
    <lineage>
        <taxon>Eukaryota</taxon>
        <taxon>Metazoa</taxon>
        <taxon>Ecdysozoa</taxon>
        <taxon>Arthropoda</taxon>
        <taxon>Chelicerata</taxon>
        <taxon>Arachnida</taxon>
        <taxon>Araneae</taxon>
        <taxon>Araneomorphae</taxon>
        <taxon>Entelegynae</taxon>
        <taxon>Araneoidea</taxon>
        <taxon>Araneidae</taxon>
        <taxon>Caerostris</taxon>
    </lineage>
</organism>
<gene>
    <name evidence="1" type="ORF">CEXT_750731</name>
</gene>
<comment type="caution">
    <text evidence="1">The sequence shown here is derived from an EMBL/GenBank/DDBJ whole genome shotgun (WGS) entry which is preliminary data.</text>
</comment>
<name>A0AAV4TF86_CAEEX</name>
<dbReference type="AlphaFoldDB" id="A0AAV4TF86"/>
<keyword evidence="2" id="KW-1185">Reference proteome</keyword>